<protein>
    <submittedName>
        <fullName evidence="2">DUF3093 domain-containing protein</fullName>
    </submittedName>
</protein>
<proteinExistence type="predicted"/>
<sequence>MTSDAPAKTTALPYSERLLPGPGLFTALLLLVPGVTLVLTPINSSIALPTAIVVYLLIALALILMSPSIRVENGTLMAGRARIPVSELGDVELLGAEAMRAAIGTELDARSYTLVRGWIHRGVRIANTDPEDPAPFWIITTRHPKRLADAIAAARG</sequence>
<dbReference type="InterPro" id="IPR021443">
    <property type="entry name" value="DUF3093"/>
</dbReference>
<comment type="caution">
    <text evidence="2">The sequence shown here is derived from an EMBL/GenBank/DDBJ whole genome shotgun (WGS) entry which is preliminary data.</text>
</comment>
<keyword evidence="1" id="KW-0812">Transmembrane</keyword>
<organism evidence="2 3">
    <name type="scientific">Leucobacter edaphi</name>
    <dbReference type="NCBI Taxonomy" id="2796472"/>
    <lineage>
        <taxon>Bacteria</taxon>
        <taxon>Bacillati</taxon>
        <taxon>Actinomycetota</taxon>
        <taxon>Actinomycetes</taxon>
        <taxon>Micrococcales</taxon>
        <taxon>Microbacteriaceae</taxon>
        <taxon>Leucobacter</taxon>
    </lineage>
</organism>
<accession>A0A934QB15</accession>
<keyword evidence="1" id="KW-0472">Membrane</keyword>
<evidence type="ECO:0000256" key="1">
    <source>
        <dbReference type="SAM" id="Phobius"/>
    </source>
</evidence>
<dbReference type="EMBL" id="JAEHOI010000002">
    <property type="protein sequence ID" value="MBK0421271.1"/>
    <property type="molecule type" value="Genomic_DNA"/>
</dbReference>
<feature type="transmembrane region" description="Helical" evidence="1">
    <location>
        <begin position="21"/>
        <end position="40"/>
    </location>
</feature>
<name>A0A934QB15_9MICO</name>
<evidence type="ECO:0000313" key="3">
    <source>
        <dbReference type="Proteomes" id="UP000618733"/>
    </source>
</evidence>
<dbReference type="Pfam" id="PF11292">
    <property type="entry name" value="DUF3093"/>
    <property type="match status" value="1"/>
</dbReference>
<gene>
    <name evidence="2" type="ORF">JD292_04150</name>
</gene>
<keyword evidence="1" id="KW-1133">Transmembrane helix</keyword>
<dbReference type="AlphaFoldDB" id="A0A934QB15"/>
<dbReference type="Proteomes" id="UP000618733">
    <property type="component" value="Unassembled WGS sequence"/>
</dbReference>
<reference evidence="2" key="1">
    <citation type="submission" date="2020-12" db="EMBL/GenBank/DDBJ databases">
        <title>Leucobacter sp. CAS2, isolated from Chromium sludge.</title>
        <authorList>
            <person name="Xu Z."/>
        </authorList>
    </citation>
    <scope>NUCLEOTIDE SEQUENCE</scope>
    <source>
        <strain evidence="2">CSA2</strain>
    </source>
</reference>
<dbReference type="RefSeq" id="WP_200131440.1">
    <property type="nucleotide sequence ID" value="NZ_JAEHOI010000002.1"/>
</dbReference>
<keyword evidence="3" id="KW-1185">Reference proteome</keyword>
<evidence type="ECO:0000313" key="2">
    <source>
        <dbReference type="EMBL" id="MBK0421271.1"/>
    </source>
</evidence>
<feature type="transmembrane region" description="Helical" evidence="1">
    <location>
        <begin position="46"/>
        <end position="65"/>
    </location>
</feature>